<evidence type="ECO:0008006" key="15">
    <source>
        <dbReference type="Google" id="ProtNLM"/>
    </source>
</evidence>
<evidence type="ECO:0000313" key="13">
    <source>
        <dbReference type="EMBL" id="RUP50114.1"/>
    </source>
</evidence>
<dbReference type="GO" id="GO:0004519">
    <property type="term" value="F:endonuclease activity"/>
    <property type="evidence" value="ECO:0007669"/>
    <property type="project" value="UniProtKB-KW"/>
</dbReference>
<keyword evidence="4" id="KW-0479">Metal-binding</keyword>
<evidence type="ECO:0000256" key="6">
    <source>
        <dbReference type="ARBA" id="ARBA00022763"/>
    </source>
</evidence>
<keyword evidence="14" id="KW-1185">Reference proteome</keyword>
<keyword evidence="3" id="KW-0540">Nuclease</keyword>
<comment type="cofactor">
    <cofactor evidence="1">
        <name>Mg(2+)</name>
        <dbReference type="ChEBI" id="CHEBI:18420"/>
    </cofactor>
</comment>
<sequence>MSKQYLDSTTVHIENSLLALPLGALICKGLEQHGATIEGADHSVKCSVTWEPHGDSWVLVVIDKTTDLCKHAEEIQLYFPEQCILYIVQRLGEIDEQWIQLQAISQQCFIMETHAADDSVQWIVQLLGDICTNKKHITAPKVQKGRNAITTWCIMLQQIHGVSEAIAAAIVDHYPSVNSLLEAYEQNPHEAKDLLIGIPVAGKKRNINRTVSMRIHTFLTSNDPKTLINSLL</sequence>
<comment type="caution">
    <text evidence="13">The sequence shown here is derived from an EMBL/GenBank/DDBJ whole genome shotgun (WGS) entry which is preliminary data.</text>
</comment>
<accession>A0A433DH02</accession>
<dbReference type="GO" id="GO:0006310">
    <property type="term" value="P:DNA recombination"/>
    <property type="evidence" value="ECO:0007669"/>
    <property type="project" value="UniProtKB-KW"/>
</dbReference>
<dbReference type="GO" id="GO:0005634">
    <property type="term" value="C:nucleus"/>
    <property type="evidence" value="ECO:0007669"/>
    <property type="project" value="UniProtKB-SubCell"/>
</dbReference>
<dbReference type="AlphaFoldDB" id="A0A433DH02"/>
<dbReference type="Proteomes" id="UP000268093">
    <property type="component" value="Unassembled WGS sequence"/>
</dbReference>
<evidence type="ECO:0000256" key="11">
    <source>
        <dbReference type="ARBA" id="ARBA00023242"/>
    </source>
</evidence>
<dbReference type="GO" id="GO:0051321">
    <property type="term" value="P:meiotic cell cycle"/>
    <property type="evidence" value="ECO:0007669"/>
    <property type="project" value="UniProtKB-KW"/>
</dbReference>
<keyword evidence="12" id="KW-0469">Meiosis</keyword>
<organism evidence="13 14">
    <name type="scientific">Jimgerdemannia flammicorona</name>
    <dbReference type="NCBI Taxonomy" id="994334"/>
    <lineage>
        <taxon>Eukaryota</taxon>
        <taxon>Fungi</taxon>
        <taxon>Fungi incertae sedis</taxon>
        <taxon>Mucoromycota</taxon>
        <taxon>Mucoromycotina</taxon>
        <taxon>Endogonomycetes</taxon>
        <taxon>Endogonales</taxon>
        <taxon>Endogonaceae</taxon>
        <taxon>Jimgerdemannia</taxon>
    </lineage>
</organism>
<dbReference type="InterPro" id="IPR033310">
    <property type="entry name" value="Mms4/EME1/EME2"/>
</dbReference>
<dbReference type="PANTHER" id="PTHR21077:SF5">
    <property type="entry name" value="CROSSOVER JUNCTION ENDONUCLEASE MMS4"/>
    <property type="match status" value="1"/>
</dbReference>
<proteinExistence type="predicted"/>
<evidence type="ECO:0000256" key="1">
    <source>
        <dbReference type="ARBA" id="ARBA00001946"/>
    </source>
</evidence>
<evidence type="ECO:0000256" key="9">
    <source>
        <dbReference type="ARBA" id="ARBA00023172"/>
    </source>
</evidence>
<dbReference type="GO" id="GO:0006281">
    <property type="term" value="P:DNA repair"/>
    <property type="evidence" value="ECO:0007669"/>
    <property type="project" value="UniProtKB-KW"/>
</dbReference>
<dbReference type="OrthoDB" id="343092at2759"/>
<evidence type="ECO:0000256" key="10">
    <source>
        <dbReference type="ARBA" id="ARBA00023204"/>
    </source>
</evidence>
<evidence type="ECO:0000256" key="12">
    <source>
        <dbReference type="ARBA" id="ARBA00023254"/>
    </source>
</evidence>
<name>A0A433DH02_9FUNG</name>
<dbReference type="Gene3D" id="1.10.150.670">
    <property type="entry name" value="Crossover junction endonuclease EME1, DNA-binding domain"/>
    <property type="match status" value="1"/>
</dbReference>
<dbReference type="EMBL" id="RBNI01001674">
    <property type="protein sequence ID" value="RUP50114.1"/>
    <property type="molecule type" value="Genomic_DNA"/>
</dbReference>
<evidence type="ECO:0000256" key="8">
    <source>
        <dbReference type="ARBA" id="ARBA00022842"/>
    </source>
</evidence>
<evidence type="ECO:0000256" key="7">
    <source>
        <dbReference type="ARBA" id="ARBA00022801"/>
    </source>
</evidence>
<gene>
    <name evidence="13" type="ORF">BC936DRAFT_140276</name>
</gene>
<evidence type="ECO:0000313" key="14">
    <source>
        <dbReference type="Proteomes" id="UP000268093"/>
    </source>
</evidence>
<keyword evidence="10" id="KW-0234">DNA repair</keyword>
<dbReference type="InterPro" id="IPR042530">
    <property type="entry name" value="EME1/EME2_C"/>
</dbReference>
<dbReference type="GO" id="GO:0046872">
    <property type="term" value="F:metal ion binding"/>
    <property type="evidence" value="ECO:0007669"/>
    <property type="project" value="UniProtKB-KW"/>
</dbReference>
<evidence type="ECO:0000256" key="4">
    <source>
        <dbReference type="ARBA" id="ARBA00022723"/>
    </source>
</evidence>
<dbReference type="GO" id="GO:0048476">
    <property type="term" value="C:Holliday junction resolvase complex"/>
    <property type="evidence" value="ECO:0007669"/>
    <property type="project" value="InterPro"/>
</dbReference>
<comment type="subcellular location">
    <subcellularLocation>
        <location evidence="2">Nucleus</location>
    </subcellularLocation>
</comment>
<keyword evidence="6" id="KW-0227">DNA damage</keyword>
<keyword evidence="5" id="KW-0255">Endonuclease</keyword>
<keyword evidence="7" id="KW-0378">Hydrolase</keyword>
<keyword evidence="9" id="KW-0233">DNA recombination</keyword>
<reference evidence="13 14" key="1">
    <citation type="journal article" date="2018" name="New Phytol.">
        <title>Phylogenomics of Endogonaceae and evolution of mycorrhizas within Mucoromycota.</title>
        <authorList>
            <person name="Chang Y."/>
            <person name="Desiro A."/>
            <person name="Na H."/>
            <person name="Sandor L."/>
            <person name="Lipzen A."/>
            <person name="Clum A."/>
            <person name="Barry K."/>
            <person name="Grigoriev I.V."/>
            <person name="Martin F.M."/>
            <person name="Stajich J.E."/>
            <person name="Smith M.E."/>
            <person name="Bonito G."/>
            <person name="Spatafora J.W."/>
        </authorList>
    </citation>
    <scope>NUCLEOTIDE SEQUENCE [LARGE SCALE GENOMIC DNA]</scope>
    <source>
        <strain evidence="13 14">GMNB39</strain>
    </source>
</reference>
<protein>
    <recommendedName>
        <fullName evidence="15">ERCC4 domain-containing protein</fullName>
    </recommendedName>
</protein>
<evidence type="ECO:0000256" key="2">
    <source>
        <dbReference type="ARBA" id="ARBA00004123"/>
    </source>
</evidence>
<dbReference type="PANTHER" id="PTHR21077">
    <property type="entry name" value="EME1 PROTEIN"/>
    <property type="match status" value="1"/>
</dbReference>
<keyword evidence="11" id="KW-0539">Nucleus</keyword>
<evidence type="ECO:0000256" key="3">
    <source>
        <dbReference type="ARBA" id="ARBA00022722"/>
    </source>
</evidence>
<evidence type="ECO:0000256" key="5">
    <source>
        <dbReference type="ARBA" id="ARBA00022759"/>
    </source>
</evidence>
<keyword evidence="8" id="KW-0460">Magnesium</keyword>
<dbReference type="Pfam" id="PF21292">
    <property type="entry name" value="EME1-MUS81_C"/>
    <property type="match status" value="1"/>
</dbReference>
<dbReference type="GO" id="GO:0016787">
    <property type="term" value="F:hydrolase activity"/>
    <property type="evidence" value="ECO:0007669"/>
    <property type="project" value="UniProtKB-KW"/>
</dbReference>